<comment type="subunit">
    <text evidence="10">Component of the oligosaccharyltransferase (OST) complex.</text>
</comment>
<feature type="domain" description="Ribophorin II C-terminal" evidence="14">
    <location>
        <begin position="558"/>
        <end position="659"/>
    </location>
</feature>
<evidence type="ECO:0000256" key="4">
    <source>
        <dbReference type="ARBA" id="ARBA00009038"/>
    </source>
</evidence>
<comment type="similarity">
    <text evidence="4 10">Belongs to the SWP1 family.</text>
</comment>
<feature type="domain" description="Ribophorin II second" evidence="13">
    <location>
        <begin position="309"/>
        <end position="403"/>
    </location>
</feature>
<feature type="domain" description="Ribophorin II N-terminal" evidence="11">
    <location>
        <begin position="35"/>
        <end position="298"/>
    </location>
</feature>
<dbReference type="PANTHER" id="PTHR12640">
    <property type="entry name" value="RIBOPHORIN II"/>
    <property type="match status" value="1"/>
</dbReference>
<evidence type="ECO:0000256" key="3">
    <source>
        <dbReference type="ARBA" id="ARBA00004922"/>
    </source>
</evidence>
<dbReference type="Pfam" id="PF25147">
    <property type="entry name" value="Ribophorin_II_C"/>
    <property type="match status" value="1"/>
</dbReference>
<evidence type="ECO:0000313" key="15">
    <source>
        <dbReference type="EMBL" id="EGG19024.1"/>
    </source>
</evidence>
<dbReference type="PANTHER" id="PTHR12640:SF0">
    <property type="entry name" value="DOLICHYL-DIPHOSPHOOLIGOSACCHARIDE--PROTEIN GLYCOSYLTRANSFERASE SUBUNIT 2"/>
    <property type="match status" value="1"/>
</dbReference>
<dbReference type="GO" id="GO:0008250">
    <property type="term" value="C:oligosaccharyltransferase complex"/>
    <property type="evidence" value="ECO:0007669"/>
    <property type="project" value="UniProtKB-UniRule"/>
</dbReference>
<feature type="chain" id="PRO_5019614300" description="Dolichyl-diphosphooligosaccharide--protein glycosyltransferase subunit 2" evidence="10">
    <location>
        <begin position="22"/>
        <end position="667"/>
    </location>
</feature>
<evidence type="ECO:0000313" key="16">
    <source>
        <dbReference type="Proteomes" id="UP000007797"/>
    </source>
</evidence>
<evidence type="ECO:0000256" key="10">
    <source>
        <dbReference type="RuleBase" id="RU366029"/>
    </source>
</evidence>
<dbReference type="InterPro" id="IPR055375">
    <property type="entry name" value="Ribophorin_II_2nd"/>
</dbReference>
<evidence type="ECO:0000256" key="5">
    <source>
        <dbReference type="ARBA" id="ARBA00022692"/>
    </source>
</evidence>
<feature type="transmembrane region" description="Helical" evidence="10">
    <location>
        <begin position="604"/>
        <end position="626"/>
    </location>
</feature>
<dbReference type="InterPro" id="IPR055373">
    <property type="entry name" value="Ribophorin_II_N"/>
</dbReference>
<dbReference type="OMA" id="QEHETIY"/>
<dbReference type="Pfam" id="PF05817">
    <property type="entry name" value="Ribophorin_II"/>
    <property type="match status" value="1"/>
</dbReference>
<gene>
    <name evidence="15" type="primary">swp1</name>
    <name evidence="15" type="ORF">DFA_02267</name>
</gene>
<evidence type="ECO:0000256" key="8">
    <source>
        <dbReference type="ARBA" id="ARBA00022989"/>
    </source>
</evidence>
<evidence type="ECO:0000259" key="12">
    <source>
        <dbReference type="Pfam" id="PF23860"/>
    </source>
</evidence>
<name>F4PYZ5_CACFS</name>
<evidence type="ECO:0000259" key="11">
    <source>
        <dbReference type="Pfam" id="PF05817"/>
    </source>
</evidence>
<dbReference type="Pfam" id="PF23861">
    <property type="entry name" value="Ribophorin_II_2nd"/>
    <property type="match status" value="1"/>
</dbReference>
<dbReference type="InterPro" id="IPR055374">
    <property type="entry name" value="Ribophorin_II_3rd"/>
</dbReference>
<dbReference type="GO" id="GO:0006487">
    <property type="term" value="P:protein N-linked glycosylation"/>
    <property type="evidence" value="ECO:0007669"/>
    <property type="project" value="UniProtKB-UniRule"/>
</dbReference>
<evidence type="ECO:0000259" key="14">
    <source>
        <dbReference type="Pfam" id="PF25147"/>
    </source>
</evidence>
<feature type="signal peptide" evidence="10">
    <location>
        <begin position="1"/>
        <end position="21"/>
    </location>
</feature>
<keyword evidence="6 10" id="KW-0732">Signal</keyword>
<dbReference type="OrthoDB" id="432292at2759"/>
<reference evidence="16" key="1">
    <citation type="journal article" date="2011" name="Genome Res.">
        <title>Phylogeny-wide analysis of social amoeba genomes highlights ancient origins for complex intercellular communication.</title>
        <authorList>
            <person name="Heidel A.J."/>
            <person name="Lawal H.M."/>
            <person name="Felder M."/>
            <person name="Schilde C."/>
            <person name="Helps N.R."/>
            <person name="Tunggal B."/>
            <person name="Rivero F."/>
            <person name="John U."/>
            <person name="Schleicher M."/>
            <person name="Eichinger L."/>
            <person name="Platzer M."/>
            <person name="Noegel A.A."/>
            <person name="Schaap P."/>
            <person name="Gloeckner G."/>
        </authorList>
    </citation>
    <scope>NUCLEOTIDE SEQUENCE [LARGE SCALE GENOMIC DNA]</scope>
    <source>
        <strain evidence="16">SH3</strain>
    </source>
</reference>
<comment type="subcellular location">
    <subcellularLocation>
        <location evidence="2 10">Endoplasmic reticulum membrane</location>
        <topology evidence="2 10">Multi-pass membrane protein</topology>
    </subcellularLocation>
</comment>
<keyword evidence="8 10" id="KW-1133">Transmembrane helix</keyword>
<feature type="transmembrane region" description="Helical" evidence="10">
    <location>
        <begin position="572"/>
        <end position="592"/>
    </location>
</feature>
<dbReference type="InterPro" id="IPR008814">
    <property type="entry name" value="Swp1"/>
</dbReference>
<dbReference type="AlphaFoldDB" id="F4PYZ5"/>
<accession>F4PYZ5</accession>
<protein>
    <recommendedName>
        <fullName evidence="10">Dolichyl-diphosphooligosaccharide--protein glycosyltransferase subunit 2</fullName>
    </recommendedName>
    <alternativeName>
        <fullName evidence="10">Ribophorin-2</fullName>
    </alternativeName>
</protein>
<dbReference type="Pfam" id="PF23860">
    <property type="entry name" value="Ribophorin_II_3rd"/>
    <property type="match status" value="1"/>
</dbReference>
<dbReference type="InterPro" id="IPR056790">
    <property type="entry name" value="Ribophorin_II_C"/>
</dbReference>
<evidence type="ECO:0000256" key="2">
    <source>
        <dbReference type="ARBA" id="ARBA00004477"/>
    </source>
</evidence>
<evidence type="ECO:0000256" key="9">
    <source>
        <dbReference type="ARBA" id="ARBA00023136"/>
    </source>
</evidence>
<organism evidence="15 16">
    <name type="scientific">Cavenderia fasciculata</name>
    <name type="common">Slime mold</name>
    <name type="synonym">Dictyostelium fasciculatum</name>
    <dbReference type="NCBI Taxonomy" id="261658"/>
    <lineage>
        <taxon>Eukaryota</taxon>
        <taxon>Amoebozoa</taxon>
        <taxon>Evosea</taxon>
        <taxon>Eumycetozoa</taxon>
        <taxon>Dictyostelia</taxon>
        <taxon>Acytosteliales</taxon>
        <taxon>Cavenderiaceae</taxon>
        <taxon>Cavenderia</taxon>
    </lineage>
</organism>
<dbReference type="UniPathway" id="UPA00378"/>
<proteinExistence type="inferred from homology"/>
<dbReference type="Proteomes" id="UP000007797">
    <property type="component" value="Unassembled WGS sequence"/>
</dbReference>
<evidence type="ECO:0000259" key="13">
    <source>
        <dbReference type="Pfam" id="PF23861"/>
    </source>
</evidence>
<sequence length="667" mass="71901">MSIKIYLCLTILITLLSINNAAPISLTSLSTTFGASDQQQLVKFVNAQQQQNGLFNGLLRDTFYAVGALSRLGLKPERQDAVCQAVRGAIAKDTDITSLYYAVSTLSDLKCLSGNNKLVQDNELTSLVARSIESGSLDELAAAVNVLFALADAKQVESDPAQLAQIAKAILALEETDGTFRSRLSDDKRTGTLANTATAHFVLARLAHRLKDAKIASERPVKNILSMSSESTRETLGFEDLQTTATLLRGLVSLSSANGGQGSTIEASTIVRVAHYLLHFKNVNSLADAYYLLIGLKSVQKNNIGQPIAVELEQSVFPTAPVSSLVVSVRDIFGTAVESTATLSNLALSSARQTSLLSAKEMTATSRPGQYKLDVDKLKIGSYIVDIKVAPKDTNYNTVSANLLITVTGSISVDDFKLSVADNKDALAGSKLTYEVAYGKKLSQVVNVPQNKVARVFFRVTSSSESFAAQQVGVRFFSPSVDVVIPATYSVDAYSVIVTKEIGKSLKYQTGNYQIEIIIGDSSITPLVWNAGEISFNFSQAAQPLSRYPEHQPIEYTFRADPAAPKQVITQVFSLLVIAPTAIFVVGCLFIGINFGKMPGGMGFIYTVAFVGCMVACTGLIVKYWLSLTLDVTLRYLAVLLIPTIFFGQKSLSAFATDRLLSTKKNN</sequence>
<feature type="transmembrane region" description="Helical" evidence="10">
    <location>
        <begin position="632"/>
        <end position="649"/>
    </location>
</feature>
<dbReference type="EMBL" id="GL883016">
    <property type="protein sequence ID" value="EGG19024.1"/>
    <property type="molecule type" value="Genomic_DNA"/>
</dbReference>
<dbReference type="KEGG" id="dfa:DFA_02267"/>
<keyword evidence="7 10" id="KW-0256">Endoplasmic reticulum</keyword>
<comment type="function">
    <text evidence="1 10">Subunit of the oligosaccharyl transferase (OST) complex that catalyzes the initial transfer of a defined glycan (Glc(3)Man(9)GlcNAc(2) in eukaryotes) from the lipid carrier dolichol-pyrophosphate to an asparagine residue within an Asn-X-Ser/Thr consensus motif in nascent polypeptide chains, the first step in protein N-glycosylation. N-glycosylation occurs cotranslationally and the complex associates with the Sec61 complex at the channel-forming translocon complex that mediates protein translocation across the endoplasmic reticulum (ER). All subunits are required for a maximal enzyme activity.</text>
</comment>
<dbReference type="STRING" id="1054147.F4PYZ5"/>
<keyword evidence="5 10" id="KW-0812">Transmembrane</keyword>
<keyword evidence="9 10" id="KW-0472">Membrane</keyword>
<evidence type="ECO:0000256" key="6">
    <source>
        <dbReference type="ARBA" id="ARBA00022729"/>
    </source>
</evidence>
<feature type="domain" description="Ribophorin II third" evidence="12">
    <location>
        <begin position="415"/>
        <end position="535"/>
    </location>
</feature>
<evidence type="ECO:0000256" key="7">
    <source>
        <dbReference type="ARBA" id="ARBA00022824"/>
    </source>
</evidence>
<dbReference type="GeneID" id="14871175"/>
<keyword evidence="16" id="KW-1185">Reference proteome</keyword>
<comment type="pathway">
    <text evidence="3 10">Protein modification; protein glycosylation.</text>
</comment>
<evidence type="ECO:0000256" key="1">
    <source>
        <dbReference type="ARBA" id="ARBA00002791"/>
    </source>
</evidence>
<dbReference type="RefSeq" id="XP_004366657.1">
    <property type="nucleotide sequence ID" value="XM_004366600.1"/>
</dbReference>